<name>A0ABN2Q8P7_9MICO</name>
<feature type="transmembrane region" description="Helical" evidence="2">
    <location>
        <begin position="71"/>
        <end position="104"/>
    </location>
</feature>
<feature type="transmembrane region" description="Helical" evidence="2">
    <location>
        <begin position="12"/>
        <end position="38"/>
    </location>
</feature>
<evidence type="ECO:0000313" key="4">
    <source>
        <dbReference type="Proteomes" id="UP001499933"/>
    </source>
</evidence>
<dbReference type="Proteomes" id="UP001499933">
    <property type="component" value="Unassembled WGS sequence"/>
</dbReference>
<dbReference type="RefSeq" id="WP_344091119.1">
    <property type="nucleotide sequence ID" value="NZ_BAAAOG010000001.1"/>
</dbReference>
<comment type="caution">
    <text evidence="3">The sequence shown here is derived from an EMBL/GenBank/DDBJ whole genome shotgun (WGS) entry which is preliminary data.</text>
</comment>
<reference evidence="3 4" key="1">
    <citation type="journal article" date="2019" name="Int. J. Syst. Evol. Microbiol.">
        <title>The Global Catalogue of Microorganisms (GCM) 10K type strain sequencing project: providing services to taxonomists for standard genome sequencing and annotation.</title>
        <authorList>
            <consortium name="The Broad Institute Genomics Platform"/>
            <consortium name="The Broad Institute Genome Sequencing Center for Infectious Disease"/>
            <person name="Wu L."/>
            <person name="Ma J."/>
        </authorList>
    </citation>
    <scope>NUCLEOTIDE SEQUENCE [LARGE SCALE GENOMIC DNA]</scope>
    <source>
        <strain evidence="3 4">JCM 14901</strain>
    </source>
</reference>
<keyword evidence="4" id="KW-1185">Reference proteome</keyword>
<accession>A0ABN2Q8P7</accession>
<feature type="transmembrane region" description="Helical" evidence="2">
    <location>
        <begin position="116"/>
        <end position="135"/>
    </location>
</feature>
<protein>
    <recommendedName>
        <fullName evidence="5">Large exoprotein</fullName>
    </recommendedName>
</protein>
<proteinExistence type="predicted"/>
<dbReference type="EMBL" id="BAAAOG010000001">
    <property type="protein sequence ID" value="GAA1947153.1"/>
    <property type="molecule type" value="Genomic_DNA"/>
</dbReference>
<evidence type="ECO:0000256" key="2">
    <source>
        <dbReference type="SAM" id="Phobius"/>
    </source>
</evidence>
<evidence type="ECO:0000256" key="1">
    <source>
        <dbReference type="SAM" id="MobiDB-lite"/>
    </source>
</evidence>
<sequence length="298" mass="31411">MDYYDNSGYGMLAFWLLIAPVFFILAIAGYVITAWFFMRVFDKAGVQGKWRAWIPVYNTLIFVKLGDLNPWWLLVLWGAGIVLGWVPVLGQLIFLAAFLYTLLAAWRVGLKLQKEAIWLILYFFLFIVWLGINAFDKSRWNTAIPAAPWAGNFLADKTTWAGIPSQVPAGGYPANPVAGPGYAPPAGYQPPPPAGYAPPPAAPEGYAPPPAGYAPPPAAPEGYAPPPAGYEPPPAAAPAAAPPAATPPAGYEPPPSAPAAAPTPPVTPEPPAAPAAEPPAAPEPPATEPPAAPEQPKP</sequence>
<evidence type="ECO:0008006" key="5">
    <source>
        <dbReference type="Google" id="ProtNLM"/>
    </source>
</evidence>
<keyword evidence="2" id="KW-0812">Transmembrane</keyword>
<feature type="transmembrane region" description="Helical" evidence="2">
    <location>
        <begin position="50"/>
        <end position="65"/>
    </location>
</feature>
<organism evidence="3 4">
    <name type="scientific">Microbacterium deminutum</name>
    <dbReference type="NCBI Taxonomy" id="344164"/>
    <lineage>
        <taxon>Bacteria</taxon>
        <taxon>Bacillati</taxon>
        <taxon>Actinomycetota</taxon>
        <taxon>Actinomycetes</taxon>
        <taxon>Micrococcales</taxon>
        <taxon>Microbacteriaceae</taxon>
        <taxon>Microbacterium</taxon>
    </lineage>
</organism>
<evidence type="ECO:0000313" key="3">
    <source>
        <dbReference type="EMBL" id="GAA1947153.1"/>
    </source>
</evidence>
<keyword evidence="2" id="KW-1133">Transmembrane helix</keyword>
<gene>
    <name evidence="3" type="ORF">GCM10009776_06490</name>
</gene>
<feature type="region of interest" description="Disordered" evidence="1">
    <location>
        <begin position="193"/>
        <end position="298"/>
    </location>
</feature>
<keyword evidence="2" id="KW-0472">Membrane</keyword>